<evidence type="ECO:0000256" key="7">
    <source>
        <dbReference type="ARBA" id="ARBA00023306"/>
    </source>
</evidence>
<dbReference type="RefSeq" id="XP_033389127.1">
    <property type="nucleotide sequence ID" value="XM_033530734.1"/>
</dbReference>
<dbReference type="GO" id="GO:0003723">
    <property type="term" value="F:RNA binding"/>
    <property type="evidence" value="ECO:0007669"/>
    <property type="project" value="InterPro"/>
</dbReference>
<accession>A0A6A5Y5K8</accession>
<keyword evidence="6" id="KW-0539">Nucleus</keyword>
<feature type="compositionally biased region" description="Acidic residues" evidence="9">
    <location>
        <begin position="1543"/>
        <end position="1555"/>
    </location>
</feature>
<evidence type="ECO:0000259" key="10">
    <source>
        <dbReference type="Pfam" id="PF12231"/>
    </source>
</evidence>
<keyword evidence="3" id="KW-0158">Chromosome</keyword>
<gene>
    <name evidence="11" type="ORF">BU24DRAFT_445943</name>
</gene>
<feature type="compositionally biased region" description="Polar residues" evidence="9">
    <location>
        <begin position="1282"/>
        <end position="1294"/>
    </location>
</feature>
<organism evidence="11 12">
    <name type="scientific">Aaosphaeria arxii CBS 175.79</name>
    <dbReference type="NCBI Taxonomy" id="1450172"/>
    <lineage>
        <taxon>Eukaryota</taxon>
        <taxon>Fungi</taxon>
        <taxon>Dikarya</taxon>
        <taxon>Ascomycota</taxon>
        <taxon>Pezizomycotina</taxon>
        <taxon>Dothideomycetes</taxon>
        <taxon>Pleosporomycetidae</taxon>
        <taxon>Pleosporales</taxon>
        <taxon>Pleosporales incertae sedis</taxon>
        <taxon>Aaosphaeria</taxon>
    </lineage>
</organism>
<feature type="region of interest" description="Disordered" evidence="9">
    <location>
        <begin position="1100"/>
        <end position="1189"/>
    </location>
</feature>
<dbReference type="GeneID" id="54288131"/>
<feature type="region of interest" description="Disordered" evidence="9">
    <location>
        <begin position="37"/>
        <end position="112"/>
    </location>
</feature>
<feature type="region of interest" description="Disordered" evidence="9">
    <location>
        <begin position="1268"/>
        <end position="1294"/>
    </location>
</feature>
<feature type="compositionally biased region" description="Polar residues" evidence="9">
    <location>
        <begin position="1665"/>
        <end position="1689"/>
    </location>
</feature>
<feature type="compositionally biased region" description="Basic and acidic residues" evidence="9">
    <location>
        <begin position="1531"/>
        <end position="1542"/>
    </location>
</feature>
<comment type="subcellular location">
    <subcellularLocation>
        <location evidence="2">Chromosome</location>
        <location evidence="2">Telomere</location>
    </subcellularLocation>
    <subcellularLocation>
        <location evidence="1">Nucleus</location>
    </subcellularLocation>
</comment>
<proteinExistence type="predicted"/>
<evidence type="ECO:0000256" key="1">
    <source>
        <dbReference type="ARBA" id="ARBA00004123"/>
    </source>
</evidence>
<sequence>MVFSKFESLSVRPPTPPKDINEAINLDQDIQETLEFLNDPFASSKPSTKDLLSKPILSTPEQSPSSDIDDPSSTGSRTKKVNFEIPSCNAPSSSLKAHPWTPLRSSPLRPLPQTRVTRPLKSILKPSDQISTPPPIHDSTAAHKHQSLAEMLESIVKSLAQGSRASKLDAYITLLKTMAAYDKIPDIQAMIDKMPLLCDYIERDMQAVGISGSGSDSQLIGQAIKLLMALVRIPELRTAMTDDFGSRVVDRIIKVAEDANMPKAIINVHLALLMQQNFRPKTMTITRTERILDILDSIHDRVTGYSVQAYRIRIYRKIIQQRPEVMIKHTERWLKHVIKAMLANQKDIHQSALDMAITAVRTIGHERTVTKSVLAIMNRIKSDGNTFGALLAQQLETMLNTESAALVPQIWGVLTAFLRDSLQENSFAAIGKWLKVLEKFFCSENESVKAHSNVAANFLVYAVNITHTTTVIWSKMFFNISQHRLKQPGQSRKSETDTATSGYLTLLYYALRPTASHAQLDRYWTEYVADFWRPLIQSSPKHAIAACRLVSALFNGSRKPWNEQRALELKPQLLIQREELPLLDPKWVRKSLSTILEFIQILLDATPWQADVGGDEPVKTMWISLLNSLVEAGSKEIMATAETRDAVAHIVNMLRRMWDKHTAELALPQQKENSWAGKFCFLLETVVEKLGAMQFSDKCLTRNGHDEFEVASTPSHRSRQNGQRISPLLYFVDLLVSRSEGRLSDAVRLRIIQIALDPCYHAQNTRFGKLELLRDCSASAGTTSKNAVTSTFWGQIASMTRACIQEHPSDSNERQSRQLGKEYEMVVEILALGHAHLFDAQLGRELLSTFVETVRREAGDGAVVLAVVEKVSENVLLKISPEDRRSCLPYASILLNNLPKNTIRRVLDQGRQNLYPSSPAPTRSQEFDPYNHFYTAINSIISAAYQNLDLKDTETTKEFITALMTSIQQSPSFLIAVYLRKIQQTLKLWIEDPERKLQSKKQSAKVLHNEILKLWQTVCDTIKKLPRKDSSILVTLEPLISAGFLSRRRSIVNISIETWNDTFGKEENLRYPSRLEGALRRLHRTVDLVLPSLDVDKTDEGSQASFYESEDEEATTPHLPSKAHIKDSAHRVRKSGRKSRSKSKSRSPAVPPSDEHKSRRTPKVRLRHENSQITFEPIVSSPSNPFQQESQLLTDRQKEMIARQRATGNLFSDIGVVPSSQSEVQTSSQPSEGLFSDALTSEDLPEDGFRTPVAALAAMGPMDAYLGSSPTPHARNRHSQVRSDTTSVATPTASRTMHVADSLAELGSSPPQFERDNGVNSYASNNDDVATELATDSFEQAQKKKPSSSFEEGTTIEDDVDLPANAMEAQAELVDDAPPESTFEDDNIEIASSTSSTMELQLNAQLNEEIKAHTSFSTRGSAPEDTQEDPSLYADARSQKQIPGKGKRTRKNKGTNASSQDQSSMSVIENLSTETRDKRSTPKHNSQVQTIRRSSRHSNTPSPSKTPNSKKRKQSPMETTPARNKSRRTRKQESAMKAKVETEVMDDIEEFEDDCITVASPDPAELAPRRTSQRTSKSPATKSPATKSPAVKSPAVKSPAVKSPAVKSPAIKSQITIPETSRKRSLRRSASTLSQVESVNDDEILDDTPVAKRTRTSKDQDASGARSTSRLSHVQVTPRISQSSPSSVPETEISKDNSSIPSQQRDQTPPAKTEHLDVAASQPSQAESATPSQSFTSRVISTPRSIMARVRKMIVDCKDLVLGREEEREMDDLLFDLRTHVHAAGARGRVD</sequence>
<feature type="compositionally biased region" description="Low complexity" evidence="9">
    <location>
        <begin position="102"/>
        <end position="112"/>
    </location>
</feature>
<evidence type="ECO:0000313" key="11">
    <source>
        <dbReference type="EMBL" id="KAF2020788.1"/>
    </source>
</evidence>
<dbReference type="GO" id="GO:0005634">
    <property type="term" value="C:nucleus"/>
    <property type="evidence" value="ECO:0007669"/>
    <property type="project" value="UniProtKB-SubCell"/>
</dbReference>
<feature type="compositionally biased region" description="Polar residues" evidence="9">
    <location>
        <begin position="1457"/>
        <end position="1473"/>
    </location>
</feature>
<feature type="region of interest" description="Disordered" evidence="9">
    <location>
        <begin position="1337"/>
        <end position="1737"/>
    </location>
</feature>
<feature type="compositionally biased region" description="Polar residues" evidence="9">
    <location>
        <begin position="1483"/>
        <end position="1492"/>
    </location>
</feature>
<feature type="repeat" description="Pumilio" evidence="8">
    <location>
        <begin position="229"/>
        <end position="267"/>
    </location>
</feature>
<dbReference type="InterPro" id="IPR001313">
    <property type="entry name" value="Pumilio_RNA-bd_rpt"/>
</dbReference>
<dbReference type="PANTHER" id="PTHR22928">
    <property type="entry name" value="TELOMERE-ASSOCIATED PROTEIN RIF1"/>
    <property type="match status" value="1"/>
</dbReference>
<dbReference type="GO" id="GO:0140445">
    <property type="term" value="C:chromosome, telomeric repeat region"/>
    <property type="evidence" value="ECO:0007669"/>
    <property type="project" value="TreeGrafter"/>
</dbReference>
<feature type="compositionally biased region" description="Acidic residues" evidence="9">
    <location>
        <begin position="1373"/>
        <end position="1388"/>
    </location>
</feature>
<evidence type="ECO:0000256" key="8">
    <source>
        <dbReference type="PROSITE-ProRule" id="PRU00317"/>
    </source>
</evidence>
<dbReference type="OrthoDB" id="5399929at2759"/>
<protein>
    <recommendedName>
        <fullName evidence="10">Telomere-associated protein Rif1 N-terminal domain-containing protein</fullName>
    </recommendedName>
</protein>
<evidence type="ECO:0000256" key="3">
    <source>
        <dbReference type="ARBA" id="ARBA00022454"/>
    </source>
</evidence>
<evidence type="ECO:0000256" key="2">
    <source>
        <dbReference type="ARBA" id="ARBA00004574"/>
    </source>
</evidence>
<evidence type="ECO:0000256" key="9">
    <source>
        <dbReference type="SAM" id="MobiDB-lite"/>
    </source>
</evidence>
<feature type="compositionally biased region" description="Polar residues" evidence="9">
    <location>
        <begin position="1390"/>
        <end position="1406"/>
    </location>
</feature>
<dbReference type="EMBL" id="ML978066">
    <property type="protein sequence ID" value="KAF2020788.1"/>
    <property type="molecule type" value="Genomic_DNA"/>
</dbReference>
<name>A0A6A5Y5K8_9PLEO</name>
<dbReference type="SUPFAM" id="SSF48371">
    <property type="entry name" value="ARM repeat"/>
    <property type="match status" value="1"/>
</dbReference>
<keyword evidence="5" id="KW-0779">Telomere</keyword>
<feature type="compositionally biased region" description="Polar residues" evidence="9">
    <location>
        <begin position="1721"/>
        <end position="1737"/>
    </location>
</feature>
<dbReference type="Pfam" id="PF12231">
    <property type="entry name" value="Rif1_N"/>
    <property type="match status" value="1"/>
</dbReference>
<dbReference type="GO" id="GO:0000723">
    <property type="term" value="P:telomere maintenance"/>
    <property type="evidence" value="ECO:0007669"/>
    <property type="project" value="TreeGrafter"/>
</dbReference>
<keyword evidence="4" id="KW-0677">Repeat</keyword>
<feature type="domain" description="Telomere-associated protein Rif1 N-terminal" evidence="10">
    <location>
        <begin position="159"/>
        <end position="528"/>
    </location>
</feature>
<feature type="region of interest" description="Disordered" evidence="9">
    <location>
        <begin position="1"/>
        <end position="22"/>
    </location>
</feature>
<evidence type="ECO:0000256" key="5">
    <source>
        <dbReference type="ARBA" id="ARBA00022895"/>
    </source>
</evidence>
<feature type="compositionally biased region" description="Polar residues" evidence="9">
    <location>
        <begin position="1573"/>
        <end position="1586"/>
    </location>
</feature>
<evidence type="ECO:0000313" key="12">
    <source>
        <dbReference type="Proteomes" id="UP000799778"/>
    </source>
</evidence>
<feature type="compositionally biased region" description="Polar residues" evidence="9">
    <location>
        <begin position="1628"/>
        <end position="1638"/>
    </location>
</feature>
<dbReference type="InterPro" id="IPR016024">
    <property type="entry name" value="ARM-type_fold"/>
</dbReference>
<dbReference type="Proteomes" id="UP000799778">
    <property type="component" value="Unassembled WGS sequence"/>
</dbReference>
<reference evidence="11" key="1">
    <citation type="journal article" date="2020" name="Stud. Mycol.">
        <title>101 Dothideomycetes genomes: a test case for predicting lifestyles and emergence of pathogens.</title>
        <authorList>
            <person name="Haridas S."/>
            <person name="Albert R."/>
            <person name="Binder M."/>
            <person name="Bloem J."/>
            <person name="Labutti K."/>
            <person name="Salamov A."/>
            <person name="Andreopoulos B."/>
            <person name="Baker S."/>
            <person name="Barry K."/>
            <person name="Bills G."/>
            <person name="Bluhm B."/>
            <person name="Cannon C."/>
            <person name="Castanera R."/>
            <person name="Culley D."/>
            <person name="Daum C."/>
            <person name="Ezra D."/>
            <person name="Gonzalez J."/>
            <person name="Henrissat B."/>
            <person name="Kuo A."/>
            <person name="Liang C."/>
            <person name="Lipzen A."/>
            <person name="Lutzoni F."/>
            <person name="Magnuson J."/>
            <person name="Mondo S."/>
            <person name="Nolan M."/>
            <person name="Ohm R."/>
            <person name="Pangilinan J."/>
            <person name="Park H.-J."/>
            <person name="Ramirez L."/>
            <person name="Alfaro M."/>
            <person name="Sun H."/>
            <person name="Tritt A."/>
            <person name="Yoshinaga Y."/>
            <person name="Zwiers L.-H."/>
            <person name="Turgeon B."/>
            <person name="Goodwin S."/>
            <person name="Spatafora J."/>
            <person name="Crous P."/>
            <person name="Grigoriev I."/>
        </authorList>
    </citation>
    <scope>NUCLEOTIDE SEQUENCE</scope>
    <source>
        <strain evidence="11">CBS 175.79</strain>
    </source>
</reference>
<feature type="compositionally biased region" description="Polar residues" evidence="9">
    <location>
        <begin position="1696"/>
        <end position="1707"/>
    </location>
</feature>
<evidence type="ECO:0000256" key="6">
    <source>
        <dbReference type="ARBA" id="ARBA00023242"/>
    </source>
</evidence>
<dbReference type="PROSITE" id="PS50302">
    <property type="entry name" value="PUM"/>
    <property type="match status" value="1"/>
</dbReference>
<keyword evidence="12" id="KW-1185">Reference proteome</keyword>
<feature type="compositionally biased region" description="Basic residues" evidence="9">
    <location>
        <begin position="1131"/>
        <end position="1145"/>
    </location>
</feature>
<feature type="compositionally biased region" description="Low complexity" evidence="9">
    <location>
        <begin position="1498"/>
        <end position="1507"/>
    </location>
</feature>
<dbReference type="PANTHER" id="PTHR22928:SF3">
    <property type="entry name" value="TELOMERE-ASSOCIATED PROTEIN RIF1"/>
    <property type="match status" value="1"/>
</dbReference>
<keyword evidence="7" id="KW-0131">Cell cycle</keyword>
<feature type="compositionally biased region" description="Polar residues" evidence="9">
    <location>
        <begin position="1180"/>
        <end position="1189"/>
    </location>
</feature>
<evidence type="ECO:0000256" key="4">
    <source>
        <dbReference type="ARBA" id="ARBA00022737"/>
    </source>
</evidence>
<dbReference type="InterPro" id="IPR022031">
    <property type="entry name" value="Rif1_N"/>
</dbReference>